<evidence type="ECO:0000256" key="2">
    <source>
        <dbReference type="SAM" id="SignalP"/>
    </source>
</evidence>
<accession>A0A1Y2FZM0</accession>
<feature type="region of interest" description="Disordered" evidence="1">
    <location>
        <begin position="25"/>
        <end position="56"/>
    </location>
</feature>
<feature type="signal peptide" evidence="2">
    <location>
        <begin position="1"/>
        <end position="16"/>
    </location>
</feature>
<dbReference type="Proteomes" id="UP000193467">
    <property type="component" value="Unassembled WGS sequence"/>
</dbReference>
<evidence type="ECO:0000313" key="4">
    <source>
        <dbReference type="Proteomes" id="UP000193467"/>
    </source>
</evidence>
<feature type="chain" id="PRO_5011965794" evidence="2">
    <location>
        <begin position="17"/>
        <end position="465"/>
    </location>
</feature>
<dbReference type="AlphaFoldDB" id="A0A1Y2FZM0"/>
<dbReference type="EMBL" id="MCGR01000005">
    <property type="protein sequence ID" value="ORY89594.1"/>
    <property type="molecule type" value="Genomic_DNA"/>
</dbReference>
<evidence type="ECO:0000256" key="1">
    <source>
        <dbReference type="SAM" id="MobiDB-lite"/>
    </source>
</evidence>
<proteinExistence type="predicted"/>
<sequence>MPWSAQLRKVLRPVLALVLPSSYSQTVPQSPMLPKSSKLPQLAKHRDSNGPMAPGAAAAQRRWSESYSPRSRISPAFYLGLLSFLISVLALSHSLRPELYSTTLHTLLTTTHLHTHSTLRSPLTSAQKAALYLSPLIVGPRSLAPQYYNRGCSSTALLHALKTTRIRPDGASRTVNTTLPPTRLSLGDEFDFSFDLEGCPPLHLYTGAEACDLLQGFGGLFLRGDSFVRHVVNALFIVLRERSDGAVEREGERCRGNAMFDDRKAHCRENSVIDSQSLAEPICGGDAFLYFDMGAWGAQPQHLSLAVYEQWLNLRPAHKKMLSPVFVEGFGLHNRLDASTAVLGFIRPVLALSARLFPRPLSLWMGIHSPAPGKPAEWAEAQNAEHVLAYNDVIAEALEVLAPGEAVGERMMSEVSWFAATEGAESYDGSHYSQQVNLEKAIFLLNLLDVAWGEARDAGGLLRTY</sequence>
<keyword evidence="2" id="KW-0732">Signal</keyword>
<evidence type="ECO:0000313" key="3">
    <source>
        <dbReference type="EMBL" id="ORY89594.1"/>
    </source>
</evidence>
<comment type="caution">
    <text evidence="3">The sequence shown here is derived from an EMBL/GenBank/DDBJ whole genome shotgun (WGS) entry which is preliminary data.</text>
</comment>
<keyword evidence="4" id="KW-1185">Reference proteome</keyword>
<organism evidence="3 4">
    <name type="scientific">Leucosporidium creatinivorum</name>
    <dbReference type="NCBI Taxonomy" id="106004"/>
    <lineage>
        <taxon>Eukaryota</taxon>
        <taxon>Fungi</taxon>
        <taxon>Dikarya</taxon>
        <taxon>Basidiomycota</taxon>
        <taxon>Pucciniomycotina</taxon>
        <taxon>Microbotryomycetes</taxon>
        <taxon>Leucosporidiales</taxon>
        <taxon>Leucosporidium</taxon>
    </lineage>
</organism>
<reference evidence="3 4" key="1">
    <citation type="submission" date="2016-07" db="EMBL/GenBank/DDBJ databases">
        <title>Pervasive Adenine N6-methylation of Active Genes in Fungi.</title>
        <authorList>
            <consortium name="DOE Joint Genome Institute"/>
            <person name="Mondo S.J."/>
            <person name="Dannebaum R.O."/>
            <person name="Kuo R.C."/>
            <person name="Labutti K."/>
            <person name="Haridas S."/>
            <person name="Kuo A."/>
            <person name="Salamov A."/>
            <person name="Ahrendt S.R."/>
            <person name="Lipzen A."/>
            <person name="Sullivan W."/>
            <person name="Andreopoulos W.B."/>
            <person name="Clum A."/>
            <person name="Lindquist E."/>
            <person name="Daum C."/>
            <person name="Ramamoorthy G.K."/>
            <person name="Gryganskyi A."/>
            <person name="Culley D."/>
            <person name="Magnuson J.K."/>
            <person name="James T.Y."/>
            <person name="O'Malley M.A."/>
            <person name="Stajich J.E."/>
            <person name="Spatafora J.W."/>
            <person name="Visel A."/>
            <person name="Grigoriev I.V."/>
        </authorList>
    </citation>
    <scope>NUCLEOTIDE SEQUENCE [LARGE SCALE GENOMIC DNA]</scope>
    <source>
        <strain evidence="3 4">62-1032</strain>
    </source>
</reference>
<protein>
    <submittedName>
        <fullName evidence="3">Uncharacterized protein</fullName>
    </submittedName>
</protein>
<dbReference type="OrthoDB" id="2520872at2759"/>
<dbReference type="InParanoid" id="A0A1Y2FZM0"/>
<gene>
    <name evidence="3" type="ORF">BCR35DRAFT_299968</name>
</gene>
<name>A0A1Y2FZM0_9BASI</name>